<organism evidence="1 2">
    <name type="scientific">Auriscalpium vulgare</name>
    <dbReference type="NCBI Taxonomy" id="40419"/>
    <lineage>
        <taxon>Eukaryota</taxon>
        <taxon>Fungi</taxon>
        <taxon>Dikarya</taxon>
        <taxon>Basidiomycota</taxon>
        <taxon>Agaricomycotina</taxon>
        <taxon>Agaricomycetes</taxon>
        <taxon>Russulales</taxon>
        <taxon>Auriscalpiaceae</taxon>
        <taxon>Auriscalpium</taxon>
    </lineage>
</organism>
<reference evidence="1" key="2">
    <citation type="journal article" date="2022" name="New Phytol.">
        <title>Evolutionary transition to the ectomycorrhizal habit in the genomes of a hyperdiverse lineage of mushroom-forming fungi.</title>
        <authorList>
            <person name="Looney B."/>
            <person name="Miyauchi S."/>
            <person name="Morin E."/>
            <person name="Drula E."/>
            <person name="Courty P.E."/>
            <person name="Kohler A."/>
            <person name="Kuo A."/>
            <person name="LaButti K."/>
            <person name="Pangilinan J."/>
            <person name="Lipzen A."/>
            <person name="Riley R."/>
            <person name="Andreopoulos W."/>
            <person name="He G."/>
            <person name="Johnson J."/>
            <person name="Nolan M."/>
            <person name="Tritt A."/>
            <person name="Barry K.W."/>
            <person name="Grigoriev I.V."/>
            <person name="Nagy L.G."/>
            <person name="Hibbett D."/>
            <person name="Henrissat B."/>
            <person name="Matheny P.B."/>
            <person name="Labbe J."/>
            <person name="Martin F.M."/>
        </authorList>
    </citation>
    <scope>NUCLEOTIDE SEQUENCE</scope>
    <source>
        <strain evidence="1">FP105234-sp</strain>
    </source>
</reference>
<name>A0ACB8R9X0_9AGAM</name>
<evidence type="ECO:0000313" key="1">
    <source>
        <dbReference type="EMBL" id="KAI0040930.1"/>
    </source>
</evidence>
<protein>
    <submittedName>
        <fullName evidence="1">Uncharacterized protein</fullName>
    </submittedName>
</protein>
<sequence>MVAFLACPGFIACLMQMPRTQSWLVIWEAGIIIELPPWVLLIYPSSLFYHFNVDISDIKFVTTENGEQPTLDNSRPIEDGDEEGRGSLVWFNMSSMFQASETGFSTLKEAKAAGHSGKADAQGTAKQAFAKQAKFFPIA</sequence>
<reference evidence="1" key="1">
    <citation type="submission" date="2021-02" db="EMBL/GenBank/DDBJ databases">
        <authorList>
            <consortium name="DOE Joint Genome Institute"/>
            <person name="Ahrendt S."/>
            <person name="Looney B.P."/>
            <person name="Miyauchi S."/>
            <person name="Morin E."/>
            <person name="Drula E."/>
            <person name="Courty P.E."/>
            <person name="Chicoki N."/>
            <person name="Fauchery L."/>
            <person name="Kohler A."/>
            <person name="Kuo A."/>
            <person name="Labutti K."/>
            <person name="Pangilinan J."/>
            <person name="Lipzen A."/>
            <person name="Riley R."/>
            <person name="Andreopoulos W."/>
            <person name="He G."/>
            <person name="Johnson J."/>
            <person name="Barry K.W."/>
            <person name="Grigoriev I.V."/>
            <person name="Nagy L."/>
            <person name="Hibbett D."/>
            <person name="Henrissat B."/>
            <person name="Matheny P.B."/>
            <person name="Labbe J."/>
            <person name="Martin F."/>
        </authorList>
    </citation>
    <scope>NUCLEOTIDE SEQUENCE</scope>
    <source>
        <strain evidence="1">FP105234-sp</strain>
    </source>
</reference>
<dbReference type="EMBL" id="MU276157">
    <property type="protein sequence ID" value="KAI0040930.1"/>
    <property type="molecule type" value="Genomic_DNA"/>
</dbReference>
<accession>A0ACB8R9X0</accession>
<dbReference type="Proteomes" id="UP000814033">
    <property type="component" value="Unassembled WGS sequence"/>
</dbReference>
<gene>
    <name evidence="1" type="ORF">FA95DRAFT_804673</name>
</gene>
<evidence type="ECO:0000313" key="2">
    <source>
        <dbReference type="Proteomes" id="UP000814033"/>
    </source>
</evidence>
<keyword evidence="2" id="KW-1185">Reference proteome</keyword>
<comment type="caution">
    <text evidence="1">The sequence shown here is derived from an EMBL/GenBank/DDBJ whole genome shotgun (WGS) entry which is preliminary data.</text>
</comment>
<proteinExistence type="predicted"/>